<dbReference type="InterPro" id="IPR011013">
    <property type="entry name" value="Gal_mutarotase_sf_dom"/>
</dbReference>
<comment type="catalytic activity">
    <reaction evidence="1">
        <text>Endotype eliminative cleavage of L-alpha-rhamnopyranosyl-(1-&gt;4)-alpha-D-galactopyranosyluronic acid bonds of rhamnogalacturonan I domains in ramified hairy regions of pectin leaving L-rhamnopyranose at the reducing end and 4-deoxy-4,5-unsaturated D-galactopyranosyluronic acid at the non-reducing end.</text>
        <dbReference type="EC" id="4.2.2.23"/>
    </reaction>
</comment>
<dbReference type="Pfam" id="PF14686">
    <property type="entry name" value="fn3_3"/>
    <property type="match status" value="1"/>
</dbReference>
<dbReference type="InterPro" id="IPR013784">
    <property type="entry name" value="Carb-bd-like_fold"/>
</dbReference>
<dbReference type="GO" id="GO:0102210">
    <property type="term" value="F:rhamnogalacturonan endolyase activity"/>
    <property type="evidence" value="ECO:0007669"/>
    <property type="project" value="UniProtKB-EC"/>
</dbReference>
<evidence type="ECO:0000256" key="1">
    <source>
        <dbReference type="ARBA" id="ARBA00001324"/>
    </source>
</evidence>
<evidence type="ECO:0000259" key="9">
    <source>
        <dbReference type="Pfam" id="PF14686"/>
    </source>
</evidence>
<keyword evidence="5" id="KW-0964">Secreted</keyword>
<evidence type="ECO:0000256" key="7">
    <source>
        <dbReference type="ARBA" id="ARBA00023239"/>
    </source>
</evidence>
<dbReference type="PANTHER" id="PTHR32018">
    <property type="entry name" value="RHAMNOGALACTURONATE LYASE FAMILY PROTEIN"/>
    <property type="match status" value="1"/>
</dbReference>
<dbReference type="CDD" id="cd10317">
    <property type="entry name" value="RGL4_C"/>
    <property type="match status" value="1"/>
</dbReference>
<comment type="similarity">
    <text evidence="3">Belongs to the polysaccharide lyase 4 family.</text>
</comment>
<dbReference type="EMBL" id="CM017325">
    <property type="protein sequence ID" value="KAE8057101.1"/>
    <property type="molecule type" value="Genomic_DNA"/>
</dbReference>
<accession>A0A5N6R8Y6</accession>
<dbReference type="Pfam" id="PF06045">
    <property type="entry name" value="Rhamnogal_lyase"/>
    <property type="match status" value="1"/>
</dbReference>
<dbReference type="Gene3D" id="2.60.120.260">
    <property type="entry name" value="Galactose-binding domain-like"/>
    <property type="match status" value="1"/>
</dbReference>
<dbReference type="SUPFAM" id="SSF74650">
    <property type="entry name" value="Galactose mutarotase-like"/>
    <property type="match status" value="1"/>
</dbReference>
<dbReference type="GO" id="GO:0005576">
    <property type="term" value="C:extracellular region"/>
    <property type="evidence" value="ECO:0007669"/>
    <property type="project" value="UniProtKB-SubCell"/>
</dbReference>
<dbReference type="InterPro" id="IPR029413">
    <property type="entry name" value="RG-lyase_II"/>
</dbReference>
<protein>
    <recommendedName>
        <fullName evidence="4">rhamnogalacturonan endolyase</fullName>
        <ecNumber evidence="4">4.2.2.23</ecNumber>
    </recommendedName>
</protein>
<dbReference type="SUPFAM" id="SSF49785">
    <property type="entry name" value="Galactose-binding domain-like"/>
    <property type="match status" value="1"/>
</dbReference>
<evidence type="ECO:0000256" key="4">
    <source>
        <dbReference type="ARBA" id="ARBA00012437"/>
    </source>
</evidence>
<dbReference type="CDD" id="cd10320">
    <property type="entry name" value="RGL4_N"/>
    <property type="match status" value="1"/>
</dbReference>
<dbReference type="Gene3D" id="2.60.40.1120">
    <property type="entry name" value="Carboxypeptidase-like, regulatory domain"/>
    <property type="match status" value="1"/>
</dbReference>
<dbReference type="Proteomes" id="UP000327013">
    <property type="component" value="Chromosome 5"/>
</dbReference>
<dbReference type="PANTHER" id="PTHR32018:SF55">
    <property type="entry name" value="RHAMNOGALACTURONAN ENDOLYASE"/>
    <property type="match status" value="1"/>
</dbReference>
<dbReference type="FunFam" id="2.60.40.1120:FF:000033">
    <property type="entry name" value="Rhamnogalacturonate lyase B"/>
    <property type="match status" value="1"/>
</dbReference>
<dbReference type="InterPro" id="IPR008979">
    <property type="entry name" value="Galactose-bd-like_sf"/>
</dbReference>
<evidence type="ECO:0000256" key="3">
    <source>
        <dbReference type="ARBA" id="ARBA00010418"/>
    </source>
</evidence>
<dbReference type="InterPro" id="IPR029411">
    <property type="entry name" value="RG-lyase_III"/>
</dbReference>
<dbReference type="CDD" id="cd10316">
    <property type="entry name" value="RGL4_M"/>
    <property type="match status" value="1"/>
</dbReference>
<evidence type="ECO:0000313" key="11">
    <source>
        <dbReference type="Proteomes" id="UP000327013"/>
    </source>
</evidence>
<dbReference type="SUPFAM" id="SSF49452">
    <property type="entry name" value="Starch-binding domain-like"/>
    <property type="match status" value="1"/>
</dbReference>
<feature type="domain" description="Rhamnogalacturonan lyase" evidence="8">
    <location>
        <begin position="444"/>
        <end position="632"/>
    </location>
</feature>
<organism evidence="10 11">
    <name type="scientific">Carpinus fangiana</name>
    <dbReference type="NCBI Taxonomy" id="176857"/>
    <lineage>
        <taxon>Eukaryota</taxon>
        <taxon>Viridiplantae</taxon>
        <taxon>Streptophyta</taxon>
        <taxon>Embryophyta</taxon>
        <taxon>Tracheophyta</taxon>
        <taxon>Spermatophyta</taxon>
        <taxon>Magnoliopsida</taxon>
        <taxon>eudicotyledons</taxon>
        <taxon>Gunneridae</taxon>
        <taxon>Pentapetalae</taxon>
        <taxon>rosids</taxon>
        <taxon>fabids</taxon>
        <taxon>Fagales</taxon>
        <taxon>Betulaceae</taxon>
        <taxon>Carpinus</taxon>
    </lineage>
</organism>
<gene>
    <name evidence="10" type="ORF">FH972_013818</name>
</gene>
<evidence type="ECO:0000313" key="10">
    <source>
        <dbReference type="EMBL" id="KAE8057101.1"/>
    </source>
</evidence>
<name>A0A5N6R8Y6_9ROSI</name>
<sequence>MSSPGVQLHVGDQQVVMDNGILQVTLSNPDGLVTGIQYNGVDNLLEVLNNETDRGYWDLVWSVAGGAGTKGIFDRMEGTKFEVILENKEQVELSFTRTWNASLEGKLVPLNIDKRFIMLRGCSGFYSYAIYEHLKEWPTFNIDNTRIAFKLRKDKFHYMAMADNRQRFMPLPDDRLADRGQVLAYPEAVLLVNPVEPEFKGEVDDKYQYSRENKDNRVHGWISNNPPIGFWQITPSDEFRSGGPLKQILTSHVGPTTLAIFHSVHYSGEDLILKFGANEAWKKVFGPIFIYLNTLTTEGDNPISLWENAKKQMINEVQSWPYDFPASNDFQSSDQRGNVRGRLLIQDCYVNEESIPGDGAFVGLAPPGDVGSWQRECKGYQFWTRADKDGYFSINDIRTGDYNLYAWVPGFISDYQYDDVVTITPGCNIDVGNLVYEPPRDGPTLWEIGIPDRTAAEFYVPDPNPKYINKLYVDHPDRFRQYGLWERYAELYPDGDLVYTIGTSNYTKDWFFAQVTRKKDNNTYVGTTWQIKFKLENVDGSGTYKLRLALATAHASELQVRINDPNANPPVFSSGPIGKDNTIARHGIHGLYRLFNVNVSGTQLLEGDNSIFLTQPKSTSPFQGLMYDYIRLEGPEKIQ</sequence>
<reference evidence="10 11" key="1">
    <citation type="submission" date="2019-06" db="EMBL/GenBank/DDBJ databases">
        <title>A chromosomal-level reference genome of Carpinus fangiana (Coryloideae, Betulaceae).</title>
        <authorList>
            <person name="Yang X."/>
            <person name="Wang Z."/>
            <person name="Zhang L."/>
            <person name="Hao G."/>
            <person name="Liu J."/>
            <person name="Yang Y."/>
        </authorList>
    </citation>
    <scope>NUCLEOTIDE SEQUENCE [LARGE SCALE GENOMIC DNA]</scope>
    <source>
        <strain evidence="10">Cfa_2016G</strain>
        <tissue evidence="10">Leaf</tissue>
    </source>
</reference>
<dbReference type="OrthoDB" id="2130367at2759"/>
<dbReference type="GO" id="GO:0005975">
    <property type="term" value="P:carbohydrate metabolic process"/>
    <property type="evidence" value="ECO:0007669"/>
    <property type="project" value="InterPro"/>
</dbReference>
<evidence type="ECO:0000259" key="8">
    <source>
        <dbReference type="Pfam" id="PF14683"/>
    </source>
</evidence>
<dbReference type="InterPro" id="IPR051850">
    <property type="entry name" value="Polysacch_Lyase_4"/>
</dbReference>
<comment type="subcellular location">
    <subcellularLocation>
        <location evidence="2">Secreted</location>
    </subcellularLocation>
</comment>
<dbReference type="GO" id="GO:0030246">
    <property type="term" value="F:carbohydrate binding"/>
    <property type="evidence" value="ECO:0007669"/>
    <property type="project" value="InterPro"/>
</dbReference>
<dbReference type="EC" id="4.2.2.23" evidence="4"/>
<keyword evidence="11" id="KW-1185">Reference proteome</keyword>
<evidence type="ECO:0000256" key="5">
    <source>
        <dbReference type="ARBA" id="ARBA00022525"/>
    </source>
</evidence>
<evidence type="ECO:0000256" key="6">
    <source>
        <dbReference type="ARBA" id="ARBA00022729"/>
    </source>
</evidence>
<dbReference type="InterPro" id="IPR010325">
    <property type="entry name" value="Rhamnogal_lyase"/>
</dbReference>
<proteinExistence type="inferred from homology"/>
<keyword evidence="7" id="KW-0456">Lyase</keyword>
<dbReference type="InterPro" id="IPR014718">
    <property type="entry name" value="GH-type_carb-bd"/>
</dbReference>
<dbReference type="Gene3D" id="2.70.98.10">
    <property type="match status" value="1"/>
</dbReference>
<dbReference type="Pfam" id="PF14683">
    <property type="entry name" value="CBM-like"/>
    <property type="match status" value="1"/>
</dbReference>
<feature type="domain" description="Rhamnogalacturonan lyase" evidence="9">
    <location>
        <begin position="358"/>
        <end position="430"/>
    </location>
</feature>
<evidence type="ECO:0000256" key="2">
    <source>
        <dbReference type="ARBA" id="ARBA00004613"/>
    </source>
</evidence>
<dbReference type="AlphaFoldDB" id="A0A5N6R8Y6"/>
<keyword evidence="6" id="KW-0732">Signal</keyword>